<dbReference type="Pfam" id="PF19252">
    <property type="entry name" value="HIND"/>
    <property type="match status" value="1"/>
</dbReference>
<keyword evidence="8" id="KW-1185">Reference proteome</keyword>
<feature type="compositionally biased region" description="Low complexity" evidence="6">
    <location>
        <begin position="410"/>
        <end position="437"/>
    </location>
</feature>
<feature type="compositionally biased region" description="Pro residues" evidence="6">
    <location>
        <begin position="650"/>
        <end position="661"/>
    </location>
</feature>
<dbReference type="InterPro" id="IPR045347">
    <property type="entry name" value="HIND"/>
</dbReference>
<evidence type="ECO:0000313" key="8">
    <source>
        <dbReference type="Proteomes" id="UP001213623"/>
    </source>
</evidence>
<evidence type="ECO:0000256" key="3">
    <source>
        <dbReference type="ARBA" id="ARBA00022664"/>
    </source>
</evidence>
<dbReference type="GO" id="GO:0000481">
    <property type="term" value="P:maturation of 5S rRNA"/>
    <property type="evidence" value="ECO:0007669"/>
    <property type="project" value="TreeGrafter"/>
</dbReference>
<feature type="region of interest" description="Disordered" evidence="6">
    <location>
        <begin position="21"/>
        <end position="126"/>
    </location>
</feature>
<feature type="region of interest" description="Disordered" evidence="6">
    <location>
        <begin position="235"/>
        <end position="298"/>
    </location>
</feature>
<feature type="region of interest" description="Disordered" evidence="6">
    <location>
        <begin position="338"/>
        <end position="444"/>
    </location>
</feature>
<reference evidence="7" key="1">
    <citation type="submission" date="2023-03" db="EMBL/GenBank/DDBJ databases">
        <title>Mating type loci evolution in Malassezia.</title>
        <authorList>
            <person name="Coelho M.A."/>
        </authorList>
    </citation>
    <scope>NUCLEOTIDE SEQUENCE</scope>
    <source>
        <strain evidence="7">CBS 9557</strain>
    </source>
</reference>
<feature type="compositionally biased region" description="Pro residues" evidence="6">
    <location>
        <begin position="40"/>
        <end position="51"/>
    </location>
</feature>
<dbReference type="GO" id="GO:0045292">
    <property type="term" value="P:mRNA cis splicing, via spliceosome"/>
    <property type="evidence" value="ECO:0007669"/>
    <property type="project" value="TreeGrafter"/>
</dbReference>
<feature type="compositionally biased region" description="Basic and acidic residues" evidence="6">
    <location>
        <begin position="235"/>
        <end position="253"/>
    </location>
</feature>
<gene>
    <name evidence="7" type="ORF">MNAN1_003263</name>
</gene>
<dbReference type="AlphaFoldDB" id="A0AAF0J8P7"/>
<feature type="compositionally biased region" description="Low complexity" evidence="6">
    <location>
        <begin position="662"/>
        <end position="671"/>
    </location>
</feature>
<feature type="compositionally biased region" description="Low complexity" evidence="6">
    <location>
        <begin position="684"/>
        <end position="697"/>
    </location>
</feature>
<feature type="compositionally biased region" description="Pro residues" evidence="6">
    <location>
        <begin position="698"/>
        <end position="712"/>
    </location>
</feature>
<proteinExistence type="inferred from homology"/>
<comment type="subcellular location">
    <subcellularLocation>
        <location evidence="1">Nucleus</location>
    </subcellularLocation>
</comment>
<organism evidence="7 8">
    <name type="scientific">Malassezia nana</name>
    <dbReference type="NCBI Taxonomy" id="180528"/>
    <lineage>
        <taxon>Eukaryota</taxon>
        <taxon>Fungi</taxon>
        <taxon>Dikarya</taxon>
        <taxon>Basidiomycota</taxon>
        <taxon>Ustilaginomycotina</taxon>
        <taxon>Malasseziomycetes</taxon>
        <taxon>Malasseziales</taxon>
        <taxon>Malasseziaceae</taxon>
        <taxon>Malassezia</taxon>
    </lineage>
</organism>
<dbReference type="Pfam" id="PF03343">
    <property type="entry name" value="SART-1"/>
    <property type="match status" value="1"/>
</dbReference>
<protein>
    <submittedName>
        <fullName evidence="7">Uncharacterized protein</fullName>
    </submittedName>
</protein>
<sequence>MAAFQKESLTLEETNHVRVSLGLKPLSDGGPDDDDVEVPKPAPPAVPPAAPPATDVQARLAQAQDRRELARQLRGPTLGDKEKGKEESARDWVRNAQRRAQARRAQRQEAPDPTEAPREYDATELEGLRVAHDLDEFGPGTGERVLTLRDADVLADTEDELVEASLDAAARDRAEQAKKQPPRMYTGLDDEEVATGRRAAVLSQYDDMASETGGGFRLGDAASVDAMDTRAHTRAEAERQAVAREQQRTDLSYEKNIPAADYQVSFKKKSKKKRSTRVHVDPEEAPTPMAVDPAPRTRAKAETLIDDDELAASLARARRQHAKTRMAKVTPEALAQSLATQPVAAPDTPQDDGLWLDATSEFVRQIVERPSEAPATAAPPAPSHSEAPAESHEADAGQLADAPSEPPAEAPTEITRAPSPSSNDTADAPADAADTPADGGGLASTLQWLRSQGVIEHVSADQRQLERTQLQHDAWLRERRREERARAQALKHMDPREAAQYERDARARERYEAEAAMERFRDYKPDIKLEYHDEHGRTLSTKEAWKQLSHTFHGNAPGAKAQEKRLRRIAEEQRRERMLAGDTSAMTRAFQERSERTGQAHMVLSVGQRDHAPQDIDLGAPTLAKPTREVPARRKAPSVPPAEAAASASPTPPAPGPPAPSAPSEAVAAPAPETPAPAPEMRPAFKPAMKPAFAPVTAAPPPAAPSPAPPSEPRGKIRIALGKRKAAS</sequence>
<keyword evidence="5" id="KW-0539">Nucleus</keyword>
<feature type="region of interest" description="Disordered" evidence="6">
    <location>
        <begin position="608"/>
        <end position="728"/>
    </location>
</feature>
<evidence type="ECO:0000313" key="7">
    <source>
        <dbReference type="EMBL" id="WFD28255.1"/>
    </source>
</evidence>
<dbReference type="PANTHER" id="PTHR14152">
    <property type="entry name" value="SQUAMOUS CELL CARCINOMA ANTIGEN RECOGNISED BY CYTOTOXIC T LYMPHOCYTES"/>
    <property type="match status" value="1"/>
</dbReference>
<dbReference type="Proteomes" id="UP001213623">
    <property type="component" value="Chromosome 6"/>
</dbReference>
<keyword evidence="3" id="KW-0507">mRNA processing</keyword>
<name>A0AAF0J8P7_9BASI</name>
<feature type="region of interest" description="Disordered" evidence="6">
    <location>
        <begin position="165"/>
        <end position="188"/>
    </location>
</feature>
<evidence type="ECO:0000256" key="4">
    <source>
        <dbReference type="ARBA" id="ARBA00023187"/>
    </source>
</evidence>
<feature type="compositionally biased region" description="Basic and acidic residues" evidence="6">
    <location>
        <begin position="106"/>
        <end position="126"/>
    </location>
</feature>
<feature type="compositionally biased region" description="Basic and acidic residues" evidence="6">
    <location>
        <begin position="169"/>
        <end position="178"/>
    </location>
</feature>
<evidence type="ECO:0000256" key="2">
    <source>
        <dbReference type="ARBA" id="ARBA00006076"/>
    </source>
</evidence>
<dbReference type="PANTHER" id="PTHR14152:SF5">
    <property type="entry name" value="U4_U6.U5 TRI-SNRNP-ASSOCIATED PROTEIN 1"/>
    <property type="match status" value="1"/>
</dbReference>
<dbReference type="EMBL" id="CP119897">
    <property type="protein sequence ID" value="WFD28255.1"/>
    <property type="molecule type" value="Genomic_DNA"/>
</dbReference>
<feature type="compositionally biased region" description="Basic residues" evidence="6">
    <location>
        <begin position="96"/>
        <end position="105"/>
    </location>
</feature>
<accession>A0AAF0J8P7</accession>
<dbReference type="InterPro" id="IPR005011">
    <property type="entry name" value="SNU66/SART1"/>
</dbReference>
<evidence type="ECO:0000256" key="5">
    <source>
        <dbReference type="ARBA" id="ARBA00023242"/>
    </source>
</evidence>
<keyword evidence="4" id="KW-0508">mRNA splicing</keyword>
<feature type="compositionally biased region" description="Basic and acidic residues" evidence="6">
    <location>
        <begin position="79"/>
        <end position="93"/>
    </location>
</feature>
<comment type="similarity">
    <text evidence="2">Belongs to the SNU66/SART1 family.</text>
</comment>
<feature type="compositionally biased region" description="Basic residues" evidence="6">
    <location>
        <begin position="266"/>
        <end position="277"/>
    </location>
</feature>
<dbReference type="GO" id="GO:0046540">
    <property type="term" value="C:U4/U6 x U5 tri-snRNP complex"/>
    <property type="evidence" value="ECO:0007669"/>
    <property type="project" value="InterPro"/>
</dbReference>
<evidence type="ECO:0000256" key="1">
    <source>
        <dbReference type="ARBA" id="ARBA00004123"/>
    </source>
</evidence>
<evidence type="ECO:0000256" key="6">
    <source>
        <dbReference type="SAM" id="MobiDB-lite"/>
    </source>
</evidence>